<dbReference type="InterPro" id="IPR012775">
    <property type="entry name" value="GBBH-like"/>
</dbReference>
<dbReference type="PANTHER" id="PTHR10696">
    <property type="entry name" value="GAMMA-BUTYROBETAINE HYDROXYLASE-RELATED"/>
    <property type="match status" value="1"/>
</dbReference>
<evidence type="ECO:0000256" key="6">
    <source>
        <dbReference type="ARBA" id="ARBA00023002"/>
    </source>
</evidence>
<dbReference type="Gene3D" id="3.30.2020.30">
    <property type="match status" value="1"/>
</dbReference>
<evidence type="ECO:0000256" key="3">
    <source>
        <dbReference type="ARBA" id="ARBA00008654"/>
    </source>
</evidence>
<protein>
    <submittedName>
        <fullName evidence="10">Gamma-butyrobetaine dioxygenase</fullName>
        <ecNumber evidence="10">1.14.11.1</ecNumber>
    </submittedName>
</protein>
<comment type="similarity">
    <text evidence="3">Belongs to the gamma-BBH/TMLD family.</text>
</comment>
<evidence type="ECO:0000259" key="8">
    <source>
        <dbReference type="Pfam" id="PF02668"/>
    </source>
</evidence>
<comment type="cofactor">
    <cofactor evidence="2">
        <name>L-ascorbate</name>
        <dbReference type="ChEBI" id="CHEBI:38290"/>
    </cofactor>
</comment>
<evidence type="ECO:0000256" key="7">
    <source>
        <dbReference type="ARBA" id="ARBA00023004"/>
    </source>
</evidence>
<dbReference type="Gene3D" id="3.60.130.10">
    <property type="entry name" value="Clavaminate synthase-like"/>
    <property type="match status" value="1"/>
</dbReference>
<dbReference type="InterPro" id="IPR010376">
    <property type="entry name" value="GBBH-like_N"/>
</dbReference>
<dbReference type="InterPro" id="IPR042098">
    <property type="entry name" value="TauD-like_sf"/>
</dbReference>
<dbReference type="GO" id="GO:0008336">
    <property type="term" value="F:gamma-butyrobetaine dioxygenase activity"/>
    <property type="evidence" value="ECO:0007669"/>
    <property type="project" value="UniProtKB-EC"/>
</dbReference>
<dbReference type="InterPro" id="IPR003819">
    <property type="entry name" value="TauD/TfdA-like"/>
</dbReference>
<feature type="domain" description="Gamma-butyrobetaine hydroxylase-like N-terminal" evidence="9">
    <location>
        <begin position="11"/>
        <end position="93"/>
    </location>
</feature>
<evidence type="ECO:0000259" key="9">
    <source>
        <dbReference type="Pfam" id="PF06155"/>
    </source>
</evidence>
<keyword evidence="4" id="KW-0479">Metal-binding</keyword>
<keyword evidence="11" id="KW-1185">Reference proteome</keyword>
<dbReference type="Proteomes" id="UP001375743">
    <property type="component" value="Unassembled WGS sequence"/>
</dbReference>
<evidence type="ECO:0000256" key="2">
    <source>
        <dbReference type="ARBA" id="ARBA00001961"/>
    </source>
</evidence>
<dbReference type="Pfam" id="PF06155">
    <property type="entry name" value="GBBH-like_N"/>
    <property type="match status" value="1"/>
</dbReference>
<evidence type="ECO:0000313" key="10">
    <source>
        <dbReference type="EMBL" id="MEK0085840.1"/>
    </source>
</evidence>
<dbReference type="SUPFAM" id="SSF51197">
    <property type="entry name" value="Clavaminate synthase-like"/>
    <property type="match status" value="1"/>
</dbReference>
<dbReference type="NCBIfam" id="TIGR02409">
    <property type="entry name" value="carnitine_bodg"/>
    <property type="match status" value="1"/>
</dbReference>
<proteinExistence type="inferred from homology"/>
<dbReference type="InterPro" id="IPR038492">
    <property type="entry name" value="GBBH-like_N_sf"/>
</dbReference>
<evidence type="ECO:0000256" key="5">
    <source>
        <dbReference type="ARBA" id="ARBA00022964"/>
    </source>
</evidence>
<name>A0ABU8XXB4_9PROT</name>
<comment type="caution">
    <text evidence="10">The sequence shown here is derived from an EMBL/GenBank/DDBJ whole genome shotgun (WGS) entry which is preliminary data.</text>
</comment>
<dbReference type="EC" id="1.14.11.1" evidence="10"/>
<comment type="cofactor">
    <cofactor evidence="1">
        <name>Fe(2+)</name>
        <dbReference type="ChEBI" id="CHEBI:29033"/>
    </cofactor>
</comment>
<dbReference type="EMBL" id="JBBLZC010000036">
    <property type="protein sequence ID" value="MEK0085840.1"/>
    <property type="molecule type" value="Genomic_DNA"/>
</dbReference>
<dbReference type="CDD" id="cd00250">
    <property type="entry name" value="CAS_like"/>
    <property type="match status" value="1"/>
</dbReference>
<dbReference type="RefSeq" id="WP_418161690.1">
    <property type="nucleotide sequence ID" value="NZ_JBBLZC010000036.1"/>
</dbReference>
<keyword evidence="7" id="KW-0408">Iron</keyword>
<feature type="domain" description="TauD/TfdA-like" evidence="8">
    <location>
        <begin position="136"/>
        <end position="365"/>
    </location>
</feature>
<accession>A0ABU8XXB4</accession>
<dbReference type="PANTHER" id="PTHR10696:SF25">
    <property type="entry name" value="OXIDOREDUCTASE AIM17-RELATED"/>
    <property type="match status" value="1"/>
</dbReference>
<dbReference type="InterPro" id="IPR050411">
    <property type="entry name" value="AlphaKG_dependent_hydroxylases"/>
</dbReference>
<organism evidence="10 11">
    <name type="scientific">Benzoatithermus flavus</name>
    <dbReference type="NCBI Taxonomy" id="3108223"/>
    <lineage>
        <taxon>Bacteria</taxon>
        <taxon>Pseudomonadati</taxon>
        <taxon>Pseudomonadota</taxon>
        <taxon>Alphaproteobacteria</taxon>
        <taxon>Geminicoccales</taxon>
        <taxon>Geminicoccaceae</taxon>
        <taxon>Benzoatithermus</taxon>
    </lineage>
</organism>
<reference evidence="10 11" key="1">
    <citation type="submission" date="2024-01" db="EMBL/GenBank/DDBJ databases">
        <title>Multi-omics insights into the function and evolution of sodium benzoate biodegradation pathways in Benzoatithermus flavus gen. nov., sp. nov. from hot spring.</title>
        <authorList>
            <person name="Hu C.-J."/>
            <person name="Li W.-J."/>
        </authorList>
    </citation>
    <scope>NUCLEOTIDE SEQUENCE [LARGE SCALE GENOMIC DNA]</scope>
    <source>
        <strain evidence="10 11">SYSU G07066</strain>
    </source>
</reference>
<evidence type="ECO:0000256" key="1">
    <source>
        <dbReference type="ARBA" id="ARBA00001954"/>
    </source>
</evidence>
<evidence type="ECO:0000313" key="11">
    <source>
        <dbReference type="Proteomes" id="UP001375743"/>
    </source>
</evidence>
<dbReference type="Pfam" id="PF02668">
    <property type="entry name" value="TauD"/>
    <property type="match status" value="1"/>
</dbReference>
<keyword evidence="6 10" id="KW-0560">Oxidoreductase</keyword>
<keyword evidence="5 10" id="KW-0223">Dioxygenase</keyword>
<gene>
    <name evidence="10" type="ORF">U1T56_22015</name>
</gene>
<evidence type="ECO:0000256" key="4">
    <source>
        <dbReference type="ARBA" id="ARBA00022723"/>
    </source>
</evidence>
<sequence>MARLVDAVVIEDGKALRLAFADGGTSRFHAVWLRDNALDPETRSPRNGQRLITVLDVPEAVRIGAADVSDGGSALVVRFAPEGKEIVYPAAFLAAHAYDRPHGGERRGWTGPEIERWDRGLQEDLPKAAYGRVRSDRQALGAWLAWVRRYGFAVLTGMPTTPGALCDVVGLFGYVRETNYGRWFEVRAEVDPTNLAYTNLGLQAHTDNPYRDPVPTLQLLACLENTVEGGDSVVVDGFMVAIRLQEEWPEGFDLLARYPARFSYAGTPDVRLEAKRPIIELGPDGELIAIRFNNRSAAPFTDIPYEAMADYYRAYRRFAELIEDPAHAVTFKLEPGELFIVDNTRVLHARKGFSGSGTRWLQGCYADKDGLLSTLAVIENAHRETTA</sequence>